<dbReference type="RefSeq" id="WP_263362092.1">
    <property type="nucleotide sequence ID" value="NZ_OX336425.1"/>
</dbReference>
<name>A0A9W4XD25_9FLAO</name>
<dbReference type="AlphaFoldDB" id="A0A9W4XD25"/>
<reference evidence="2" key="1">
    <citation type="submission" date="2022-09" db="EMBL/GenBank/DDBJ databases">
        <authorList>
            <person name="Duchaud E."/>
        </authorList>
    </citation>
    <scope>NUCLEOTIDE SEQUENCE</scope>
    <source>
        <strain evidence="2">TRV642</strain>
    </source>
</reference>
<keyword evidence="1" id="KW-0732">Signal</keyword>
<accession>A0A9W4XD25</accession>
<gene>
    <name evidence="2" type="ORF">TRV642_0649</name>
</gene>
<dbReference type="KEGG" id="fcs:TRV642_0649"/>
<dbReference type="Proteomes" id="UP001152749">
    <property type="component" value="Chromosome"/>
</dbReference>
<evidence type="ECO:0000313" key="2">
    <source>
        <dbReference type="EMBL" id="CAI2765691.1"/>
    </source>
</evidence>
<feature type="signal peptide" evidence="1">
    <location>
        <begin position="1"/>
        <end position="21"/>
    </location>
</feature>
<dbReference type="EMBL" id="OX336425">
    <property type="protein sequence ID" value="CAI2765691.1"/>
    <property type="molecule type" value="Genomic_DNA"/>
</dbReference>
<feature type="chain" id="PRO_5040948362" evidence="1">
    <location>
        <begin position="22"/>
        <end position="196"/>
    </location>
</feature>
<organism evidence="2 3">
    <name type="scientific">Flavobacterium collinsii</name>
    <dbReference type="NCBI Taxonomy" id="1114861"/>
    <lineage>
        <taxon>Bacteria</taxon>
        <taxon>Pseudomonadati</taxon>
        <taxon>Bacteroidota</taxon>
        <taxon>Flavobacteriia</taxon>
        <taxon>Flavobacteriales</taxon>
        <taxon>Flavobacteriaceae</taxon>
        <taxon>Flavobacterium</taxon>
    </lineage>
</organism>
<proteinExistence type="predicted"/>
<evidence type="ECO:0000256" key="1">
    <source>
        <dbReference type="SAM" id="SignalP"/>
    </source>
</evidence>
<evidence type="ECO:0000313" key="3">
    <source>
        <dbReference type="Proteomes" id="UP001152749"/>
    </source>
</evidence>
<sequence length="196" mass="21543">MKKSIIVCVIFLTFGTTVVKAQETGKHEVNLTYSDGIPMTFVDGFSDALSSAILGQKLNSKTTSSGNFGLGYRNQITERIRVGGDIAFQQEQTEQSDKNNKFIGKRTNRYLMVMPTIAFSYIKTDWLDFYGSAAAGVVLERYTQTEPNRAAVKDNAADFAFQVNPAGIRVGKKLGVFAEVGFGYRGIVSAGLNYKF</sequence>
<protein>
    <submittedName>
        <fullName evidence="2">OMP_b-brl domain-containing protein</fullName>
    </submittedName>
</protein>